<dbReference type="PANTHER" id="PTHR21713">
    <property type="entry name" value="NASCENT POLYPEPTIDE ASSOCIATED COMPLEX ALPHA SUBUNIT-RELATED"/>
    <property type="match status" value="1"/>
</dbReference>
<feature type="compositionally biased region" description="Basic and acidic residues" evidence="1">
    <location>
        <begin position="255"/>
        <end position="478"/>
    </location>
</feature>
<dbReference type="Gene3D" id="1.20.1050.80">
    <property type="entry name" value="VPS9 domain"/>
    <property type="match status" value="1"/>
</dbReference>
<protein>
    <submittedName>
        <fullName evidence="3">Rab5 gdp/gtp exchange factor</fullName>
    </submittedName>
</protein>
<evidence type="ECO:0000313" key="4">
    <source>
        <dbReference type="Proteomes" id="UP001150062"/>
    </source>
</evidence>
<feature type="domain" description="VPS9" evidence="2">
    <location>
        <begin position="595"/>
        <end position="732"/>
    </location>
</feature>
<proteinExistence type="predicted"/>
<feature type="region of interest" description="Disordered" evidence="1">
    <location>
        <begin position="808"/>
        <end position="837"/>
    </location>
</feature>
<feature type="compositionally biased region" description="Low complexity" evidence="1">
    <location>
        <begin position="902"/>
        <end position="916"/>
    </location>
</feature>
<feature type="compositionally biased region" description="Low complexity" evidence="1">
    <location>
        <begin position="221"/>
        <end position="237"/>
    </location>
</feature>
<organism evidence="3 4">
    <name type="scientific">Anaeramoeba flamelloides</name>
    <dbReference type="NCBI Taxonomy" id="1746091"/>
    <lineage>
        <taxon>Eukaryota</taxon>
        <taxon>Metamonada</taxon>
        <taxon>Anaeramoebidae</taxon>
        <taxon>Anaeramoeba</taxon>
    </lineage>
</organism>
<name>A0ABQ8XHP5_9EUKA</name>
<dbReference type="Proteomes" id="UP001150062">
    <property type="component" value="Unassembled WGS sequence"/>
</dbReference>
<dbReference type="SUPFAM" id="SSF109993">
    <property type="entry name" value="VPS9 domain"/>
    <property type="match status" value="1"/>
</dbReference>
<comment type="caution">
    <text evidence="3">The sequence shown here is derived from an EMBL/GenBank/DDBJ whole genome shotgun (WGS) entry which is preliminary data.</text>
</comment>
<dbReference type="EMBL" id="JAOAOG010000299">
    <property type="protein sequence ID" value="KAJ6231619.1"/>
    <property type="molecule type" value="Genomic_DNA"/>
</dbReference>
<reference evidence="3" key="1">
    <citation type="submission" date="2022-08" db="EMBL/GenBank/DDBJ databases">
        <title>Novel sulfate-reducing endosymbionts in the free-living metamonad Anaeramoeba.</title>
        <authorList>
            <person name="Jerlstrom-Hultqvist J."/>
            <person name="Cepicka I."/>
            <person name="Gallot-Lavallee L."/>
            <person name="Salas-Leiva D."/>
            <person name="Curtis B.A."/>
            <person name="Zahonova K."/>
            <person name="Pipaliya S."/>
            <person name="Dacks J."/>
            <person name="Roger A.J."/>
        </authorList>
    </citation>
    <scope>NUCLEOTIDE SEQUENCE</scope>
    <source>
        <strain evidence="3">Schooner1</strain>
    </source>
</reference>
<gene>
    <name evidence="3" type="ORF">M0813_05692</name>
</gene>
<dbReference type="SMART" id="SM00167">
    <property type="entry name" value="VPS9"/>
    <property type="match status" value="1"/>
</dbReference>
<feature type="compositionally biased region" description="Basic and acidic residues" evidence="1">
    <location>
        <begin position="171"/>
        <end position="220"/>
    </location>
</feature>
<feature type="compositionally biased region" description="Low complexity" evidence="1">
    <location>
        <begin position="881"/>
        <end position="895"/>
    </location>
</feature>
<dbReference type="Pfam" id="PF02204">
    <property type="entry name" value="VPS9"/>
    <property type="match status" value="1"/>
</dbReference>
<evidence type="ECO:0000259" key="2">
    <source>
        <dbReference type="PROSITE" id="PS51205"/>
    </source>
</evidence>
<dbReference type="InterPro" id="IPR003123">
    <property type="entry name" value="VPS9"/>
</dbReference>
<evidence type="ECO:0000313" key="3">
    <source>
        <dbReference type="EMBL" id="KAJ6231619.1"/>
    </source>
</evidence>
<dbReference type="PROSITE" id="PS51205">
    <property type="entry name" value="VPS9"/>
    <property type="match status" value="1"/>
</dbReference>
<feature type="region of interest" description="Disordered" evidence="1">
    <location>
        <begin position="874"/>
        <end position="924"/>
    </location>
</feature>
<feature type="region of interest" description="Disordered" evidence="1">
    <location>
        <begin position="157"/>
        <end position="485"/>
    </location>
</feature>
<sequence>MTQIQNSELISHLKKEQYKTFLNFLTQNQSKLFFPDPNNNKIPTDQTLTSFLESHSSIINPKNPTQFLTFNFHLGVINVVNSKVLIVAKLEKKKEKEISFDFISKIFTENQNLFNKKTKKRYRSSTILKEQIVETLNKEKFNLVYLSKPLYIKKSKNEKEGSNKKKGTNNHKFEEEKNNSNDKENKYNTKPDHEEKKKGLNENNKSTEEINSNENEKENKQQNNENNNSQDNSNNNEELNKKKKINEDLNLIQKKKQETKTEKENKNENEKQEKKPKEPKQLKEKEKENETRKKEKEDLKEENKQEILKELKEPKEQKEENESKINEKDGLKNKKEKVIKNANKNENKNDFESSKENIIKKEYQKENENENKNKKKNNEVNEMEKEPKEPKELEGKEKKNEKNQKEKKKENEKQEERKEEPKEKTKEPKESKEKENESENEKQEKKQKEPKQLKEKEKEKEQEKENKNEKQEHHKETQTKSSMNSKITTKKFADVGWDVIEGFEPYLEIPEVKKLIQKADGVCLTINEMDDIPNSIPENVLEFVDYATEKCPKEKLFPKLELESDKKEKVEEFFLEYIMLRISGRVFAAIKKLNKKKDKKLKELFNKLNFLNFQDLGIKQNLFKKGIIDKAKLNLKKINNCMTPRQKLTCINDTCIILLQIFEGHTVGADDFLPLAIYCLLYSNPKNLQTNLTFIESFSKPNMLNNTNEGYNFSTLLSAQNFLENLNHNDINLDPLSFILKKEGKTSNSSHSLLKTDSSDTIHEKHLNEFFLKSNKKRKKKYKKIRNKNKDKNNQLWEQGNDEFDLDFQFGSRPNEFKKNEKRNKNRNEMAGNDQNNLKLIENDDLFSQNIKNHGEKIDGYKNNSSLKDQINRDENENENENVQKSNNNKNMINLKNEENGSDNNINNNVDDQNNNLKKKKNNGNFSQILKSNSNIKKFFPYYNFNLSDIKYDDVPKLLDNYKQAVEVLEYLKQVKNQKKIIY</sequence>
<dbReference type="InterPro" id="IPR016641">
    <property type="entry name" value="EGD2/NACA0like"/>
</dbReference>
<accession>A0ABQ8XHP5</accession>
<evidence type="ECO:0000256" key="1">
    <source>
        <dbReference type="SAM" id="MobiDB-lite"/>
    </source>
</evidence>
<keyword evidence="4" id="KW-1185">Reference proteome</keyword>
<dbReference type="InterPro" id="IPR037191">
    <property type="entry name" value="VPS9_dom_sf"/>
</dbReference>